<evidence type="ECO:0000256" key="8">
    <source>
        <dbReference type="ARBA" id="ARBA00032707"/>
    </source>
</evidence>
<keyword evidence="5" id="KW-0378">Hydrolase</keyword>
<evidence type="ECO:0000256" key="7">
    <source>
        <dbReference type="ARBA" id="ARBA00023136"/>
    </source>
</evidence>
<dbReference type="SUPFAM" id="SSF48317">
    <property type="entry name" value="Acid phosphatase/Vanadium-dependent haloperoxidase"/>
    <property type="match status" value="1"/>
</dbReference>
<accession>A0A1R4B8L4</accession>
<dbReference type="SMART" id="SM00014">
    <property type="entry name" value="acidPPc"/>
    <property type="match status" value="1"/>
</dbReference>
<dbReference type="Gene3D" id="1.20.144.10">
    <property type="entry name" value="Phosphatidic acid phosphatase type 2/haloperoxidase"/>
    <property type="match status" value="1"/>
</dbReference>
<dbReference type="GO" id="GO:0050380">
    <property type="term" value="F:undecaprenyl-diphosphatase activity"/>
    <property type="evidence" value="ECO:0007669"/>
    <property type="project" value="UniProtKB-EC"/>
</dbReference>
<evidence type="ECO:0000256" key="2">
    <source>
        <dbReference type="ARBA" id="ARBA00012374"/>
    </source>
</evidence>
<keyword evidence="7 10" id="KW-0472">Membrane</keyword>
<dbReference type="OrthoDB" id="9780507at2"/>
<dbReference type="STRING" id="1918946.VPAL9027_03294"/>
<dbReference type="Proteomes" id="UP000189475">
    <property type="component" value="Unassembled WGS sequence"/>
</dbReference>
<evidence type="ECO:0000256" key="6">
    <source>
        <dbReference type="ARBA" id="ARBA00022989"/>
    </source>
</evidence>
<dbReference type="PANTHER" id="PTHR14969:SF62">
    <property type="entry name" value="DECAPRENYLPHOSPHORYL-5-PHOSPHORIBOSE PHOSPHATASE RV3807C-RELATED"/>
    <property type="match status" value="1"/>
</dbReference>
<dbReference type="Pfam" id="PF01569">
    <property type="entry name" value="PAP2"/>
    <property type="match status" value="1"/>
</dbReference>
<dbReference type="AlphaFoldDB" id="A0A1R4B8L4"/>
<evidence type="ECO:0000313" key="13">
    <source>
        <dbReference type="Proteomes" id="UP000189475"/>
    </source>
</evidence>
<comment type="subcellular location">
    <subcellularLocation>
        <location evidence="1">Cell membrane</location>
        <topology evidence="1">Multi-pass membrane protein</topology>
    </subcellularLocation>
</comment>
<dbReference type="GO" id="GO:0005886">
    <property type="term" value="C:plasma membrane"/>
    <property type="evidence" value="ECO:0007669"/>
    <property type="project" value="UniProtKB-SubCell"/>
</dbReference>
<protein>
    <recommendedName>
        <fullName evidence="2">undecaprenyl-diphosphate phosphatase</fullName>
        <ecNumber evidence="2">3.6.1.27</ecNumber>
    </recommendedName>
    <alternativeName>
        <fullName evidence="8">Undecaprenyl pyrophosphate phosphatase</fullName>
    </alternativeName>
</protein>
<feature type="transmembrane region" description="Helical" evidence="10">
    <location>
        <begin position="114"/>
        <end position="139"/>
    </location>
</feature>
<keyword evidence="6 10" id="KW-1133">Transmembrane helix</keyword>
<dbReference type="PANTHER" id="PTHR14969">
    <property type="entry name" value="SPHINGOSINE-1-PHOSPHATE PHOSPHOHYDROLASE"/>
    <property type="match status" value="1"/>
</dbReference>
<evidence type="ECO:0000256" key="9">
    <source>
        <dbReference type="ARBA" id="ARBA00047594"/>
    </source>
</evidence>
<keyword evidence="4 10" id="KW-0812">Transmembrane</keyword>
<reference evidence="12 13" key="1">
    <citation type="submission" date="2017-02" db="EMBL/GenBank/DDBJ databases">
        <authorList>
            <person name="Peterson S.W."/>
        </authorList>
    </citation>
    <scope>NUCLEOTIDE SEQUENCE [LARGE SCALE GENOMIC DNA]</scope>
    <source>
        <strain evidence="12 13">CECT 9027</strain>
    </source>
</reference>
<dbReference type="CDD" id="cd01610">
    <property type="entry name" value="PAP2_like"/>
    <property type="match status" value="1"/>
</dbReference>
<keyword evidence="3" id="KW-1003">Cell membrane</keyword>
<sequence length="177" mass="19585">MRVVQPIVKLDLILSSFCLQHRYSHSIARVSRAVSHTGDGHLYVMFAILAWMLDTSDGHAFVMVGLLAFTIELPLYWVLKNSFQRRRPQEFSPPLPAFITPSDRYSLPSGHTAAAFLMATIIGHFYPDLSLVMLTWALTIGGSRIFLGVHFLSDVVIGALLGNTCALIAILLMENGV</sequence>
<gene>
    <name evidence="12" type="ORF">VPAL9027_03294</name>
</gene>
<proteinExistence type="predicted"/>
<dbReference type="EMBL" id="FUFT01000012">
    <property type="protein sequence ID" value="SJL85263.1"/>
    <property type="molecule type" value="Genomic_DNA"/>
</dbReference>
<evidence type="ECO:0000256" key="3">
    <source>
        <dbReference type="ARBA" id="ARBA00022475"/>
    </source>
</evidence>
<comment type="catalytic activity">
    <reaction evidence="9">
        <text>di-trans,octa-cis-undecaprenyl diphosphate + H2O = di-trans,octa-cis-undecaprenyl phosphate + phosphate + H(+)</text>
        <dbReference type="Rhea" id="RHEA:28094"/>
        <dbReference type="ChEBI" id="CHEBI:15377"/>
        <dbReference type="ChEBI" id="CHEBI:15378"/>
        <dbReference type="ChEBI" id="CHEBI:43474"/>
        <dbReference type="ChEBI" id="CHEBI:58405"/>
        <dbReference type="ChEBI" id="CHEBI:60392"/>
        <dbReference type="EC" id="3.6.1.27"/>
    </reaction>
</comment>
<organism evidence="12 13">
    <name type="scientific">Vibrio palustris</name>
    <dbReference type="NCBI Taxonomy" id="1918946"/>
    <lineage>
        <taxon>Bacteria</taxon>
        <taxon>Pseudomonadati</taxon>
        <taxon>Pseudomonadota</taxon>
        <taxon>Gammaproteobacteria</taxon>
        <taxon>Vibrionales</taxon>
        <taxon>Vibrionaceae</taxon>
        <taxon>Vibrio</taxon>
    </lineage>
</organism>
<dbReference type="InterPro" id="IPR036938">
    <property type="entry name" value="PAP2/HPO_sf"/>
</dbReference>
<dbReference type="RefSeq" id="WP_077315654.1">
    <property type="nucleotide sequence ID" value="NZ_AP024887.1"/>
</dbReference>
<evidence type="ECO:0000313" key="12">
    <source>
        <dbReference type="EMBL" id="SJL85263.1"/>
    </source>
</evidence>
<evidence type="ECO:0000259" key="11">
    <source>
        <dbReference type="SMART" id="SM00014"/>
    </source>
</evidence>
<feature type="transmembrane region" description="Helical" evidence="10">
    <location>
        <begin position="145"/>
        <end position="172"/>
    </location>
</feature>
<feature type="transmembrane region" description="Helical" evidence="10">
    <location>
        <begin position="59"/>
        <end position="79"/>
    </location>
</feature>
<evidence type="ECO:0000256" key="4">
    <source>
        <dbReference type="ARBA" id="ARBA00022692"/>
    </source>
</evidence>
<evidence type="ECO:0000256" key="5">
    <source>
        <dbReference type="ARBA" id="ARBA00022801"/>
    </source>
</evidence>
<evidence type="ECO:0000256" key="1">
    <source>
        <dbReference type="ARBA" id="ARBA00004651"/>
    </source>
</evidence>
<keyword evidence="13" id="KW-1185">Reference proteome</keyword>
<evidence type="ECO:0000256" key="10">
    <source>
        <dbReference type="SAM" id="Phobius"/>
    </source>
</evidence>
<dbReference type="InterPro" id="IPR000326">
    <property type="entry name" value="PAP2/HPO"/>
</dbReference>
<feature type="domain" description="Phosphatidic acid phosphatase type 2/haloperoxidase" evidence="11">
    <location>
        <begin position="64"/>
        <end position="170"/>
    </location>
</feature>
<dbReference type="EC" id="3.6.1.27" evidence="2"/>
<name>A0A1R4B8L4_9VIBR</name>